<dbReference type="InterPro" id="IPR010920">
    <property type="entry name" value="LSM_dom_sf"/>
</dbReference>
<protein>
    <submittedName>
        <fullName evidence="11">Mechanosensitive ion channel family protein</fullName>
    </submittedName>
</protein>
<evidence type="ECO:0000256" key="1">
    <source>
        <dbReference type="ARBA" id="ARBA00004651"/>
    </source>
</evidence>
<evidence type="ECO:0000259" key="9">
    <source>
        <dbReference type="Pfam" id="PF21082"/>
    </source>
</evidence>
<evidence type="ECO:0000259" key="8">
    <source>
        <dbReference type="Pfam" id="PF00924"/>
    </source>
</evidence>
<dbReference type="Gene3D" id="3.30.70.100">
    <property type="match status" value="1"/>
</dbReference>
<keyword evidence="6 7" id="KW-0472">Membrane</keyword>
<keyword evidence="12" id="KW-1185">Reference proteome</keyword>
<evidence type="ECO:0000256" key="3">
    <source>
        <dbReference type="ARBA" id="ARBA00022475"/>
    </source>
</evidence>
<dbReference type="RefSeq" id="WP_386719874.1">
    <property type="nucleotide sequence ID" value="NZ_JBHRSZ010000004.1"/>
</dbReference>
<evidence type="ECO:0000256" key="5">
    <source>
        <dbReference type="ARBA" id="ARBA00022989"/>
    </source>
</evidence>
<feature type="domain" description="Mechanosensitive ion channel transmembrane helices 2/3" evidence="10">
    <location>
        <begin position="155"/>
        <end position="193"/>
    </location>
</feature>
<feature type="transmembrane region" description="Helical" evidence="7">
    <location>
        <begin position="186"/>
        <end position="207"/>
    </location>
</feature>
<dbReference type="Gene3D" id="1.10.287.1260">
    <property type="match status" value="1"/>
</dbReference>
<dbReference type="Gene3D" id="2.30.30.60">
    <property type="match status" value="1"/>
</dbReference>
<dbReference type="Pfam" id="PF21082">
    <property type="entry name" value="MS_channel_3rd"/>
    <property type="match status" value="1"/>
</dbReference>
<organism evidence="11 12">
    <name type="scientific">Litoribrevibacter euphylliae</name>
    <dbReference type="NCBI Taxonomy" id="1834034"/>
    <lineage>
        <taxon>Bacteria</taxon>
        <taxon>Pseudomonadati</taxon>
        <taxon>Pseudomonadota</taxon>
        <taxon>Gammaproteobacteria</taxon>
        <taxon>Oceanospirillales</taxon>
        <taxon>Oceanospirillaceae</taxon>
        <taxon>Litoribrevibacter</taxon>
    </lineage>
</organism>
<evidence type="ECO:0000256" key="2">
    <source>
        <dbReference type="ARBA" id="ARBA00008017"/>
    </source>
</evidence>
<dbReference type="SUPFAM" id="SSF82689">
    <property type="entry name" value="Mechanosensitive channel protein MscS (YggB), C-terminal domain"/>
    <property type="match status" value="1"/>
</dbReference>
<evidence type="ECO:0000313" key="12">
    <source>
        <dbReference type="Proteomes" id="UP001595476"/>
    </source>
</evidence>
<sequence length="382" mass="43108">MNDLSMEEWILAQGWLSWSEGYVWVWLVLSVLILAAVINVIVAHLLDVADRQSKKTLNLWDDSLIYALRKPARVSVWVVAVILSVDIIEKSSSNKAVSSVLDYVQPERYTLFVVFFMCWFGLRFIKQAERILVDPERLKKPMDLTTVHALGKAMKAVVIVIGMIVALQTLGISVSGLLAFGGVGGIAVGFAAKDLLANFFGGLMIYLDRPFKVGDWVRSPDKNIEGTVEDIGWRLTRIRTFDKRPLYVPNSTFTSISVENPSRMLNRRIYETIGLRYGDAKSVPLIVQDVREMLAGHPDIDTNQTLIVNFNSFGAHSLDFFVYTFTKTTDWIEYHKVKEKVLLAIMDIVHKHGADMAFPTQTLHVEGSLQAEERRLVSEELS</sequence>
<feature type="transmembrane region" description="Helical" evidence="7">
    <location>
        <begin position="156"/>
        <end position="180"/>
    </location>
</feature>
<feature type="domain" description="Mechanosensitive ion channel MscS" evidence="8">
    <location>
        <begin position="194"/>
        <end position="263"/>
    </location>
</feature>
<proteinExistence type="inferred from homology"/>
<feature type="transmembrane region" description="Helical" evidence="7">
    <location>
        <begin position="23"/>
        <end position="46"/>
    </location>
</feature>
<name>A0ABV7HBN4_9GAMM</name>
<keyword evidence="5 7" id="KW-1133">Transmembrane helix</keyword>
<dbReference type="InterPro" id="IPR011066">
    <property type="entry name" value="MscS_channel_C_sf"/>
</dbReference>
<evidence type="ECO:0000259" key="10">
    <source>
        <dbReference type="Pfam" id="PF21088"/>
    </source>
</evidence>
<dbReference type="InterPro" id="IPR006685">
    <property type="entry name" value="MscS_channel_2nd"/>
</dbReference>
<keyword evidence="4 7" id="KW-0812">Transmembrane</keyword>
<dbReference type="InterPro" id="IPR049278">
    <property type="entry name" value="MS_channel_C"/>
</dbReference>
<gene>
    <name evidence="11" type="ORF">ACFOEK_09830</name>
</gene>
<dbReference type="Proteomes" id="UP001595476">
    <property type="component" value="Unassembled WGS sequence"/>
</dbReference>
<dbReference type="PROSITE" id="PS01246">
    <property type="entry name" value="UPF0003"/>
    <property type="match status" value="1"/>
</dbReference>
<dbReference type="Pfam" id="PF00924">
    <property type="entry name" value="MS_channel_2nd"/>
    <property type="match status" value="1"/>
</dbReference>
<dbReference type="InterPro" id="IPR023408">
    <property type="entry name" value="MscS_beta-dom_sf"/>
</dbReference>
<evidence type="ECO:0000256" key="7">
    <source>
        <dbReference type="SAM" id="Phobius"/>
    </source>
</evidence>
<evidence type="ECO:0000313" key="11">
    <source>
        <dbReference type="EMBL" id="MFC3151324.1"/>
    </source>
</evidence>
<dbReference type="InterPro" id="IPR011014">
    <property type="entry name" value="MscS_channel_TM-2"/>
</dbReference>
<dbReference type="InterPro" id="IPR049142">
    <property type="entry name" value="MS_channel_1st"/>
</dbReference>
<evidence type="ECO:0000256" key="6">
    <source>
        <dbReference type="ARBA" id="ARBA00023136"/>
    </source>
</evidence>
<dbReference type="PANTHER" id="PTHR43634">
    <property type="entry name" value="OW CONDUCTANCE MECHANOSENSITIVE CHANNEL"/>
    <property type="match status" value="1"/>
</dbReference>
<feature type="domain" description="Mechanosensitive ion channel MscS C-terminal" evidence="9">
    <location>
        <begin position="272"/>
        <end position="356"/>
    </location>
</feature>
<comment type="similarity">
    <text evidence="2">Belongs to the MscS (TC 1.A.23) family.</text>
</comment>
<accession>A0ABV7HBN4</accession>
<dbReference type="EMBL" id="JBHRSZ010000004">
    <property type="protein sequence ID" value="MFC3151324.1"/>
    <property type="molecule type" value="Genomic_DNA"/>
</dbReference>
<dbReference type="SUPFAM" id="SSF82861">
    <property type="entry name" value="Mechanosensitive channel protein MscS (YggB), transmembrane region"/>
    <property type="match status" value="1"/>
</dbReference>
<dbReference type="InterPro" id="IPR006686">
    <property type="entry name" value="MscS_channel_CS"/>
</dbReference>
<dbReference type="PANTHER" id="PTHR43634:SF2">
    <property type="entry name" value="LOW CONDUCTANCE MECHANOSENSITIVE CHANNEL YNAI"/>
    <property type="match status" value="1"/>
</dbReference>
<dbReference type="SUPFAM" id="SSF50182">
    <property type="entry name" value="Sm-like ribonucleoproteins"/>
    <property type="match status" value="1"/>
</dbReference>
<evidence type="ECO:0000256" key="4">
    <source>
        <dbReference type="ARBA" id="ARBA00022692"/>
    </source>
</evidence>
<comment type="caution">
    <text evidence="11">The sequence shown here is derived from an EMBL/GenBank/DDBJ whole genome shotgun (WGS) entry which is preliminary data.</text>
</comment>
<comment type="subcellular location">
    <subcellularLocation>
        <location evidence="1">Cell membrane</location>
        <topology evidence="1">Multi-pass membrane protein</topology>
    </subcellularLocation>
</comment>
<dbReference type="InterPro" id="IPR045042">
    <property type="entry name" value="YnaI-like"/>
</dbReference>
<dbReference type="Pfam" id="PF21088">
    <property type="entry name" value="MS_channel_1st"/>
    <property type="match status" value="1"/>
</dbReference>
<keyword evidence="3" id="KW-1003">Cell membrane</keyword>
<reference evidence="12" key="1">
    <citation type="journal article" date="2019" name="Int. J. Syst. Evol. Microbiol.">
        <title>The Global Catalogue of Microorganisms (GCM) 10K type strain sequencing project: providing services to taxonomists for standard genome sequencing and annotation.</title>
        <authorList>
            <consortium name="The Broad Institute Genomics Platform"/>
            <consortium name="The Broad Institute Genome Sequencing Center for Infectious Disease"/>
            <person name="Wu L."/>
            <person name="Ma J."/>
        </authorList>
    </citation>
    <scope>NUCLEOTIDE SEQUENCE [LARGE SCALE GENOMIC DNA]</scope>
    <source>
        <strain evidence="12">KCTC 52438</strain>
    </source>
</reference>